<dbReference type="InterPro" id="IPR050832">
    <property type="entry name" value="Bact_Acetyltransf"/>
</dbReference>
<dbReference type="PANTHER" id="PTHR43877">
    <property type="entry name" value="AMINOALKYLPHOSPHONATE N-ACETYLTRANSFERASE-RELATED-RELATED"/>
    <property type="match status" value="1"/>
</dbReference>
<dbReference type="Proteomes" id="UP000312512">
    <property type="component" value="Unassembled WGS sequence"/>
</dbReference>
<keyword evidence="1 3" id="KW-0808">Transferase</keyword>
<dbReference type="AlphaFoldDB" id="A0A5C4WEM1"/>
<dbReference type="InterPro" id="IPR016181">
    <property type="entry name" value="Acyl_CoA_acyltransferase"/>
</dbReference>
<gene>
    <name evidence="3" type="ORF">FH608_019815</name>
</gene>
<name>A0A5C4WEM1_9ACTN</name>
<dbReference type="OrthoDB" id="9803233at2"/>
<evidence type="ECO:0000256" key="1">
    <source>
        <dbReference type="ARBA" id="ARBA00022679"/>
    </source>
</evidence>
<keyword evidence="2" id="KW-0012">Acyltransferase</keyword>
<organism evidence="3 4">
    <name type="scientific">Nonomuraea phyllanthi</name>
    <dbReference type="NCBI Taxonomy" id="2219224"/>
    <lineage>
        <taxon>Bacteria</taxon>
        <taxon>Bacillati</taxon>
        <taxon>Actinomycetota</taxon>
        <taxon>Actinomycetes</taxon>
        <taxon>Streptosporangiales</taxon>
        <taxon>Streptosporangiaceae</taxon>
        <taxon>Nonomuraea</taxon>
    </lineage>
</organism>
<comment type="caution">
    <text evidence="3">The sequence shown here is derived from an EMBL/GenBank/DDBJ whole genome shotgun (WGS) entry which is preliminary data.</text>
</comment>
<dbReference type="PROSITE" id="PS51186">
    <property type="entry name" value="GNAT"/>
    <property type="match status" value="1"/>
</dbReference>
<keyword evidence="4" id="KW-1185">Reference proteome</keyword>
<protein>
    <submittedName>
        <fullName evidence="3">GNAT family N-acetyltransferase</fullName>
    </submittedName>
</protein>
<dbReference type="RefSeq" id="WP_139632038.1">
    <property type="nucleotide sequence ID" value="NZ_VDLX02000007.1"/>
</dbReference>
<reference evidence="3 4" key="1">
    <citation type="submission" date="2019-10" db="EMBL/GenBank/DDBJ databases">
        <title>Nonomuraea sp. nov., isolated from Phyllanthus amarus.</title>
        <authorList>
            <person name="Klykleung N."/>
            <person name="Tanasupawat S."/>
        </authorList>
    </citation>
    <scope>NUCLEOTIDE SEQUENCE [LARGE SCALE GENOMIC DNA]</scope>
    <source>
        <strain evidence="3 4">PA1-10</strain>
    </source>
</reference>
<evidence type="ECO:0000313" key="4">
    <source>
        <dbReference type="Proteomes" id="UP000312512"/>
    </source>
</evidence>
<proteinExistence type="predicted"/>
<dbReference type="CDD" id="cd04301">
    <property type="entry name" value="NAT_SF"/>
    <property type="match status" value="1"/>
</dbReference>
<dbReference type="InterPro" id="IPR000182">
    <property type="entry name" value="GNAT_dom"/>
</dbReference>
<dbReference type="EMBL" id="VDLX02000007">
    <property type="protein sequence ID" value="KAB8193483.1"/>
    <property type="molecule type" value="Genomic_DNA"/>
</dbReference>
<dbReference type="Pfam" id="PF00583">
    <property type="entry name" value="Acetyltransf_1"/>
    <property type="match status" value="1"/>
</dbReference>
<evidence type="ECO:0000313" key="3">
    <source>
        <dbReference type="EMBL" id="KAB8193483.1"/>
    </source>
</evidence>
<sequence length="143" mass="15351">MLIVERAPADAELAALLDAAFAELVARYGPDGRSSVHPDARFLVAVIDEVAAGCAAVQPGEGGTSELKRMFVLPGHRGRGVARSLLKALEEFAAGLGYERMRLATGLRQPEAIALYESSGYQLTEPYGRYVGQPLVRCYAKDL</sequence>
<dbReference type="GO" id="GO:0016747">
    <property type="term" value="F:acyltransferase activity, transferring groups other than amino-acyl groups"/>
    <property type="evidence" value="ECO:0007669"/>
    <property type="project" value="InterPro"/>
</dbReference>
<evidence type="ECO:0000256" key="2">
    <source>
        <dbReference type="ARBA" id="ARBA00023315"/>
    </source>
</evidence>
<dbReference type="PANTHER" id="PTHR43877:SF2">
    <property type="entry name" value="AMINOALKYLPHOSPHONATE N-ACETYLTRANSFERASE-RELATED"/>
    <property type="match status" value="1"/>
</dbReference>
<dbReference type="SUPFAM" id="SSF55729">
    <property type="entry name" value="Acyl-CoA N-acyltransferases (Nat)"/>
    <property type="match status" value="1"/>
</dbReference>
<accession>A0A5C4WEM1</accession>
<dbReference type="Gene3D" id="3.40.630.30">
    <property type="match status" value="1"/>
</dbReference>